<dbReference type="GO" id="GO:0031573">
    <property type="term" value="P:mitotic intra-S DNA damage checkpoint signaling"/>
    <property type="evidence" value="ECO:0007669"/>
    <property type="project" value="UniProtKB-ARBA"/>
</dbReference>
<evidence type="ECO:0000313" key="15">
    <source>
        <dbReference type="EMBL" id="EJW05076.1"/>
    </source>
</evidence>
<dbReference type="VEuPathDB" id="MicrosporidiaDB:EDEG_00857"/>
<dbReference type="Gene3D" id="1.10.10.10">
    <property type="entry name" value="Winged helix-like DNA-binding domain superfamily/Winged helix DNA-binding domain"/>
    <property type="match status" value="1"/>
</dbReference>
<dbReference type="InParanoid" id="J9DBI0"/>
<dbReference type="EC" id="5.6.2.4" evidence="11"/>
<evidence type="ECO:0000256" key="2">
    <source>
        <dbReference type="ARBA" id="ARBA00005446"/>
    </source>
</evidence>
<dbReference type="InterPro" id="IPR027417">
    <property type="entry name" value="P-loop_NTPase"/>
</dbReference>
<dbReference type="GO" id="GO:0003677">
    <property type="term" value="F:DNA binding"/>
    <property type="evidence" value="ECO:0007669"/>
    <property type="project" value="UniProtKB-KW"/>
</dbReference>
<dbReference type="STRING" id="1003232.J9DBI0"/>
<dbReference type="CDD" id="cd18794">
    <property type="entry name" value="SF2_C_RecQ"/>
    <property type="match status" value="1"/>
</dbReference>
<dbReference type="NCBIfam" id="TIGR00614">
    <property type="entry name" value="recQ_fam"/>
    <property type="match status" value="1"/>
</dbReference>
<dbReference type="GO" id="GO:0005634">
    <property type="term" value="C:nucleus"/>
    <property type="evidence" value="ECO:0007669"/>
    <property type="project" value="UniProtKB-SubCell"/>
</dbReference>
<dbReference type="InterPro" id="IPR001650">
    <property type="entry name" value="Helicase_C-like"/>
</dbReference>
<sequence>MSKPMPNCKENGEDSNECTRKTNRNACEIKLDEIKRDKDAHGCNISSSDLKKKQCKRSNILKNDVFLDESELSSEAIKCMFDFKISSMGNNSSSGFSVENNSMSFDRAEDDIILIKNEVDEKVLKECSLKDVFNIDNDNKKEKNFMNFDNNSSNTGSINSNNNVNKHINHKSNMYNYFSKTNDSNRSKIVVFTCVERYNDRRKGNNMNCGNNKMVNDSGKYSNKNIRDNKHLKSQYKDKINEKIIDDKEVGYGEYTTKNQINAIYSISNDLKDRKNIDGGDICSGTRVINSQSFMQECINLHRIDNTNRTHSRNDNKYKYINEANKITASTGNFQSCENRRITEDGINITNNSNCGALNKRIIINNDTSNSTKCGGYIEPHNNAEKLLTMSKKEQDGLVDISENNKKECVIVKSTSNQKKFKKQRRSLVKNDFSSENGDNTLDEVCLNHINNNNNEDNCINSDSSRGINNNENKCIKEEFLDRNMNTINDNKIDSSLKLQNEFIGINKSAENTDDIIILNRKDCSRKDSIVGRRSSLENDFCFSEEETFLCEKNLDPLNLFSNNDIKNLADNNNLIDGENKNMHEIGSVLGFNKSRENVKNTIKDFNNENIFENESIYFSSDSDNCNSEGLFIDNHIGINSNANSKINNSNIEKIYKNNNNSNKYIDRNDNVDKNINIFKKSYSEINSLNKNIINYDGKHINNTNITSINNNNNKEELSNINFNPSMNKNIDNINISINCIPKINIGTIKSEIFDAYELLESNLTGKPTKNNDSEINVNQTKNKNGISFYKLDPVQIDENGLLVKKTLKGLKSLSSLQNSNYVEDAFDAIEQQGIVYSSNTNKTILPIIYENNKKDELGSEIFNSKNILHPNITNNKDNCSDIGINDTCKNSSIINKNEIDLSHINNKNSNKIRNNIDKKKDNSVTWIENNSNTLNCNIKTSNIYHSDDINSDNFLNSNSIRNLNQKLNNSSKQISKCNLNSKTNPKAMKKNNDLVSYSDNSSDCIVENKIVTKNLKNNITSTNDFDEFSSLDIAIKQINTQNVDQVSQNGPVDLPTRVLRHVFKLQNFRSQQKEVIEAALSHDDVFVLMPTGGGKSICFQLPAIITDGITLVVSPLLSLIQDQIKNLLKKNIIALAISSQLTETERRFVFEILKQPDPICKIFYVTPELIVNSSLFQDIIRKTKVARIVIDEAHCVSQWGHDFRPDYKRVGTVIEDLFEHKIPLMALTATASPRVREDIINALRMRNIKIFAMSFNRPNLVYFVRKKMSKDVDTEIVSFISTHYPESSGIIYCLSQKDCEMISERYNDKYGLKTRFYHAGLSKNERIETQNAWNENKFLIIVATIAFGMGIDKKDVRFVIHYSLPKSLEGYYQETGRAGRDGLNSTCILFYSFKDKKILEFMIDHSKTGSNKKLQRLELQKVIDYCENTSMCRRDIVLKHLGEHFTGECNKTCDNCMKIKRKTMVNVTVHAKNIYNFVLGNSDMTIAQIAAVYKGSKGIKNTSHRDNFYHGKGSDLKKENIEAIIKKMIFEGHLTEQRKVFKKFSHSYVKAGRKPIKFLEINIDNYEGVNNNTIKNNFHTEKSNKNTSTKKNPKNSSNKKIVANTLENYIKSSVDHDPKVDIINNENDSFDNFDFEDSFIADENSQDIMENDYSINKTLEKEKQRNNNSFKTADAILKNNLNGDITKQNTNFISNSDKNFLFIRNTNKKRQHSAESDNNDIKIIESSKFTKKIKKSDVNNKSMKVNQKKQFIKQKTTRNDNNDLINK</sequence>
<feature type="compositionally biased region" description="Basic residues" evidence="12">
    <location>
        <begin position="1747"/>
        <end position="1757"/>
    </location>
</feature>
<feature type="region of interest" description="Disordered" evidence="12">
    <location>
        <begin position="1576"/>
        <end position="1601"/>
    </location>
</feature>
<dbReference type="CDD" id="cd17920">
    <property type="entry name" value="DEXHc_RecQ"/>
    <property type="match status" value="1"/>
</dbReference>
<evidence type="ECO:0000256" key="1">
    <source>
        <dbReference type="ARBA" id="ARBA00004123"/>
    </source>
</evidence>
<dbReference type="FunFam" id="3.40.50.300:FF:000340">
    <property type="entry name" value="Bloom syndrome, RecQ helicase"/>
    <property type="match status" value="1"/>
</dbReference>
<comment type="subcellular location">
    <subcellularLocation>
        <location evidence="1">Nucleus</location>
    </subcellularLocation>
</comment>
<dbReference type="GO" id="GO:0043138">
    <property type="term" value="F:3'-5' DNA helicase activity"/>
    <property type="evidence" value="ECO:0007669"/>
    <property type="project" value="UniProtKB-EC"/>
</dbReference>
<comment type="similarity">
    <text evidence="2">Belongs to the helicase family. RecQ subfamily.</text>
</comment>
<dbReference type="InterPro" id="IPR002464">
    <property type="entry name" value="DNA/RNA_helicase_DEAH_CS"/>
</dbReference>
<evidence type="ECO:0000313" key="16">
    <source>
        <dbReference type="Proteomes" id="UP000003163"/>
    </source>
</evidence>
<keyword evidence="5 15" id="KW-0347">Helicase</keyword>
<feature type="region of interest" description="Disordered" evidence="12">
    <location>
        <begin position="205"/>
        <end position="225"/>
    </location>
</feature>
<dbReference type="GO" id="GO:0005524">
    <property type="term" value="F:ATP binding"/>
    <property type="evidence" value="ECO:0007669"/>
    <property type="project" value="UniProtKB-KW"/>
</dbReference>
<dbReference type="GO" id="GO:0000729">
    <property type="term" value="P:DNA double-strand break processing"/>
    <property type="evidence" value="ECO:0007669"/>
    <property type="project" value="UniProtKB-ARBA"/>
</dbReference>
<dbReference type="GO" id="GO:0006260">
    <property type="term" value="P:DNA replication"/>
    <property type="evidence" value="ECO:0007669"/>
    <property type="project" value="InterPro"/>
</dbReference>
<dbReference type="SMART" id="SM00956">
    <property type="entry name" value="RQC"/>
    <property type="match status" value="1"/>
</dbReference>
<feature type="region of interest" description="Disordered" evidence="12">
    <location>
        <begin position="1741"/>
        <end position="1768"/>
    </location>
</feature>
<keyword evidence="7" id="KW-0238">DNA-binding</keyword>
<dbReference type="Proteomes" id="UP000003163">
    <property type="component" value="Unassembled WGS sequence"/>
</dbReference>
<dbReference type="InterPro" id="IPR011545">
    <property type="entry name" value="DEAD/DEAH_box_helicase_dom"/>
</dbReference>
<feature type="compositionally biased region" description="Basic and acidic residues" evidence="12">
    <location>
        <begin position="1758"/>
        <end position="1768"/>
    </location>
</feature>
<gene>
    <name evidence="15" type="ORF">EDEG_00857</name>
</gene>
<keyword evidence="3" id="KW-0547">Nucleotide-binding</keyword>
<reference evidence="15 16" key="1">
    <citation type="submission" date="2011-08" db="EMBL/GenBank/DDBJ databases">
        <authorList>
            <person name="Liu Z.J."/>
            <person name="Shi F.L."/>
            <person name="Lu J.Q."/>
            <person name="Li M."/>
            <person name="Wang Z.L."/>
        </authorList>
    </citation>
    <scope>NUCLEOTIDE SEQUENCE [LARGE SCALE GENOMIC DNA]</scope>
    <source>
        <strain evidence="15 16">USNM 41457</strain>
    </source>
</reference>
<dbReference type="GO" id="GO:0005694">
    <property type="term" value="C:chromosome"/>
    <property type="evidence" value="ECO:0007669"/>
    <property type="project" value="TreeGrafter"/>
</dbReference>
<keyword evidence="6" id="KW-0067">ATP-binding</keyword>
<dbReference type="PROSITE" id="PS00690">
    <property type="entry name" value="DEAH_ATP_HELICASE"/>
    <property type="match status" value="1"/>
</dbReference>
<name>J9DBI0_EDHAE</name>
<dbReference type="GO" id="GO:0000724">
    <property type="term" value="P:double-strand break repair via homologous recombination"/>
    <property type="evidence" value="ECO:0007669"/>
    <property type="project" value="TreeGrafter"/>
</dbReference>
<dbReference type="GO" id="GO:0009378">
    <property type="term" value="F:four-way junction helicase activity"/>
    <property type="evidence" value="ECO:0007669"/>
    <property type="project" value="TreeGrafter"/>
</dbReference>
<dbReference type="GO" id="GO:0005737">
    <property type="term" value="C:cytoplasm"/>
    <property type="evidence" value="ECO:0007669"/>
    <property type="project" value="TreeGrafter"/>
</dbReference>
<proteinExistence type="inferred from homology"/>
<dbReference type="Pfam" id="PF09382">
    <property type="entry name" value="RQC"/>
    <property type="match status" value="1"/>
</dbReference>
<keyword evidence="4" id="KW-0378">Hydrolase</keyword>
<dbReference type="PROSITE" id="PS51194">
    <property type="entry name" value="HELICASE_CTER"/>
    <property type="match status" value="1"/>
</dbReference>
<dbReference type="InterPro" id="IPR032284">
    <property type="entry name" value="RecQ_Zn-bd"/>
</dbReference>
<comment type="caution">
    <text evidence="15">The sequence shown here is derived from an EMBL/GenBank/DDBJ whole genome shotgun (WGS) entry which is preliminary data.</text>
</comment>
<accession>J9DBI0</accession>
<dbReference type="Gene3D" id="3.40.50.300">
    <property type="entry name" value="P-loop containing nucleotide triphosphate hydrolases"/>
    <property type="match status" value="2"/>
</dbReference>
<dbReference type="InterPro" id="IPR014001">
    <property type="entry name" value="Helicase_ATP-bd"/>
</dbReference>
<evidence type="ECO:0000256" key="6">
    <source>
        <dbReference type="ARBA" id="ARBA00022840"/>
    </source>
</evidence>
<dbReference type="InterPro" id="IPR004589">
    <property type="entry name" value="DNA_helicase_ATP-dep_RecQ"/>
</dbReference>
<reference evidence="16" key="2">
    <citation type="submission" date="2015-07" db="EMBL/GenBank/DDBJ databases">
        <title>Contrasting host-pathogen interactions and genome evolution in two generalist and specialist microsporidian pathogens of mosquitoes.</title>
        <authorList>
            <consortium name="The Broad Institute Genomics Platform"/>
            <consortium name="The Broad Institute Genome Sequencing Center for Infectious Disease"/>
            <person name="Cuomo C.A."/>
            <person name="Sanscrainte N.D."/>
            <person name="Goldberg J.M."/>
            <person name="Heiman D."/>
            <person name="Young S."/>
            <person name="Zeng Q."/>
            <person name="Becnel J.J."/>
            <person name="Birren B.W."/>
        </authorList>
    </citation>
    <scope>NUCLEOTIDE SEQUENCE [LARGE SCALE GENOMIC DNA]</scope>
    <source>
        <strain evidence="16">USNM 41457</strain>
    </source>
</reference>
<dbReference type="GO" id="GO:0016787">
    <property type="term" value="F:hydrolase activity"/>
    <property type="evidence" value="ECO:0007669"/>
    <property type="project" value="UniProtKB-KW"/>
</dbReference>
<evidence type="ECO:0000259" key="13">
    <source>
        <dbReference type="PROSITE" id="PS51192"/>
    </source>
</evidence>
<dbReference type="Pfam" id="PF00270">
    <property type="entry name" value="DEAD"/>
    <property type="match status" value="1"/>
</dbReference>
<feature type="domain" description="Helicase ATP-binding" evidence="13">
    <location>
        <begin position="1077"/>
        <end position="1250"/>
    </location>
</feature>
<dbReference type="SUPFAM" id="SSF52540">
    <property type="entry name" value="P-loop containing nucleoside triphosphate hydrolases"/>
    <property type="match status" value="1"/>
</dbReference>
<evidence type="ECO:0000256" key="8">
    <source>
        <dbReference type="ARBA" id="ARBA00023235"/>
    </source>
</evidence>
<evidence type="ECO:0000256" key="3">
    <source>
        <dbReference type="ARBA" id="ARBA00022741"/>
    </source>
</evidence>
<evidence type="ECO:0000256" key="9">
    <source>
        <dbReference type="ARBA" id="ARBA00023242"/>
    </source>
</evidence>
<dbReference type="PROSITE" id="PS51192">
    <property type="entry name" value="HELICASE_ATP_BIND_1"/>
    <property type="match status" value="1"/>
</dbReference>
<dbReference type="HOGENOM" id="CLU_238901_0_0_1"/>
<dbReference type="InterPro" id="IPR036390">
    <property type="entry name" value="WH_DNA-bd_sf"/>
</dbReference>
<evidence type="ECO:0000256" key="7">
    <source>
        <dbReference type="ARBA" id="ARBA00023125"/>
    </source>
</evidence>
<evidence type="ECO:0000259" key="14">
    <source>
        <dbReference type="PROSITE" id="PS51194"/>
    </source>
</evidence>
<dbReference type="Pfam" id="PF00271">
    <property type="entry name" value="Helicase_C"/>
    <property type="match status" value="1"/>
</dbReference>
<dbReference type="SMART" id="SM00487">
    <property type="entry name" value="DEXDc"/>
    <property type="match status" value="1"/>
</dbReference>
<dbReference type="PANTHER" id="PTHR13710">
    <property type="entry name" value="DNA HELICASE RECQ FAMILY MEMBER"/>
    <property type="match status" value="1"/>
</dbReference>
<evidence type="ECO:0000256" key="4">
    <source>
        <dbReference type="ARBA" id="ARBA00022801"/>
    </source>
</evidence>
<keyword evidence="9" id="KW-0539">Nucleus</keyword>
<feature type="compositionally biased region" description="Low complexity" evidence="12">
    <location>
        <begin position="205"/>
        <end position="216"/>
    </location>
</feature>
<protein>
    <recommendedName>
        <fullName evidence="11">DNA 3'-5' helicase</fullName>
        <ecNumber evidence="11">5.6.2.4</ecNumber>
    </recommendedName>
</protein>
<dbReference type="PANTHER" id="PTHR13710:SF153">
    <property type="entry name" value="RECQ-LIKE DNA HELICASE BLM"/>
    <property type="match status" value="1"/>
</dbReference>
<feature type="compositionally biased region" description="Low complexity" evidence="12">
    <location>
        <begin position="1586"/>
        <end position="1601"/>
    </location>
</feature>
<feature type="domain" description="Helicase C-terminal" evidence="14">
    <location>
        <begin position="1276"/>
        <end position="1424"/>
    </location>
</feature>
<dbReference type="InterPro" id="IPR018982">
    <property type="entry name" value="RQC_domain"/>
</dbReference>
<dbReference type="InterPro" id="IPR036388">
    <property type="entry name" value="WH-like_DNA-bd_sf"/>
</dbReference>
<dbReference type="FunFam" id="3.40.50.300:FF:000296">
    <property type="entry name" value="ATP-dependent DNA helicase RecQ"/>
    <property type="match status" value="1"/>
</dbReference>
<evidence type="ECO:0000256" key="12">
    <source>
        <dbReference type="SAM" id="MobiDB-lite"/>
    </source>
</evidence>
<evidence type="ECO:0000256" key="11">
    <source>
        <dbReference type="ARBA" id="ARBA00034808"/>
    </source>
</evidence>
<keyword evidence="8" id="KW-0413">Isomerase</keyword>
<comment type="catalytic activity">
    <reaction evidence="10">
        <text>Couples ATP hydrolysis with the unwinding of duplex DNA by translocating in the 3'-5' direction.</text>
        <dbReference type="EC" id="5.6.2.4"/>
    </reaction>
</comment>
<dbReference type="SMART" id="SM00490">
    <property type="entry name" value="HELICc"/>
    <property type="match status" value="1"/>
</dbReference>
<dbReference type="Pfam" id="PF16124">
    <property type="entry name" value="RecQ_Zn_bind"/>
    <property type="match status" value="1"/>
</dbReference>
<organism evidence="15 16">
    <name type="scientific">Edhazardia aedis (strain USNM 41457)</name>
    <name type="common">Microsporidian parasite</name>
    <dbReference type="NCBI Taxonomy" id="1003232"/>
    <lineage>
        <taxon>Eukaryota</taxon>
        <taxon>Fungi</taxon>
        <taxon>Fungi incertae sedis</taxon>
        <taxon>Microsporidia</taxon>
        <taxon>Edhazardia</taxon>
    </lineage>
</organism>
<dbReference type="OrthoDB" id="10261556at2759"/>
<keyword evidence="16" id="KW-1185">Reference proteome</keyword>
<dbReference type="EMBL" id="AFBI03000010">
    <property type="protein sequence ID" value="EJW05076.1"/>
    <property type="molecule type" value="Genomic_DNA"/>
</dbReference>
<evidence type="ECO:0000256" key="5">
    <source>
        <dbReference type="ARBA" id="ARBA00022806"/>
    </source>
</evidence>
<evidence type="ECO:0000256" key="10">
    <source>
        <dbReference type="ARBA" id="ARBA00034617"/>
    </source>
</evidence>
<dbReference type="SUPFAM" id="SSF46785">
    <property type="entry name" value="Winged helix' DNA-binding domain"/>
    <property type="match status" value="1"/>
</dbReference>